<proteinExistence type="predicted"/>
<organism evidence="1 2">
    <name type="scientific">Glutamicibacter creatinolyticus</name>
    <dbReference type="NCBI Taxonomy" id="162496"/>
    <lineage>
        <taxon>Bacteria</taxon>
        <taxon>Bacillati</taxon>
        <taxon>Actinomycetota</taxon>
        <taxon>Actinomycetes</taxon>
        <taxon>Micrococcales</taxon>
        <taxon>Micrococcaceae</taxon>
        <taxon>Glutamicibacter</taxon>
    </lineage>
</organism>
<reference evidence="1 2" key="1">
    <citation type="submission" date="2018-12" db="EMBL/GenBank/DDBJ databases">
        <title>Complete Genome Sequence of Glutamicibacter creatinolyticus strain LGCM259,isolated from an abscess of a 12-year-old mare in Italy.</title>
        <authorList>
            <person name="Santos R.G."/>
            <person name="Silva A.L."/>
            <person name="Seyffert N."/>
            <person name="Castro T.L.P."/>
            <person name="Attili A.R."/>
            <person name="Rifici C."/>
            <person name="Mazzullo G."/>
            <person name="Brenig B."/>
            <person name="Venanzi F."/>
            <person name="Azevedo V."/>
        </authorList>
    </citation>
    <scope>NUCLEOTIDE SEQUENCE [LARGE SCALE GENOMIC DNA]</scope>
    <source>
        <strain evidence="1 2">LGCM 259</strain>
    </source>
</reference>
<dbReference type="EMBL" id="CP034412">
    <property type="protein sequence ID" value="QCY46896.1"/>
    <property type="molecule type" value="Genomic_DNA"/>
</dbReference>
<evidence type="ECO:0000313" key="1">
    <source>
        <dbReference type="EMBL" id="QCY46896.1"/>
    </source>
</evidence>
<dbReference type="RefSeq" id="WP_138926044.1">
    <property type="nucleotide sequence ID" value="NZ_CP034412.1"/>
</dbReference>
<evidence type="ECO:0008006" key="3">
    <source>
        <dbReference type="Google" id="ProtNLM"/>
    </source>
</evidence>
<evidence type="ECO:0000313" key="2">
    <source>
        <dbReference type="Proteomes" id="UP000307000"/>
    </source>
</evidence>
<keyword evidence="2" id="KW-1185">Reference proteome</keyword>
<gene>
    <name evidence="1" type="ORF">GcLGCM259_1155</name>
</gene>
<accession>A0A5B7WRY2</accession>
<dbReference type="KEGG" id="gcr:GcLGCM259_1155"/>
<dbReference type="AlphaFoldDB" id="A0A5B7WRY2"/>
<name>A0A5B7WRY2_9MICC</name>
<protein>
    <recommendedName>
        <fullName evidence="3">Tetratricopeptide repeat protein</fullName>
    </recommendedName>
</protein>
<dbReference type="Proteomes" id="UP000307000">
    <property type="component" value="Chromosome"/>
</dbReference>
<sequence>MDHFRHGSAAQLKVAEVLRAARDGEHEKVTLQGPQVLAQLDPKTEASSYWLVQEALCSAAHAVDDYELMCRVADQMKQTAGQLNRTDLTIKALLAQSTARRCVGDDANALSLARQAQCLVRELDDQSPVRVQLYQVLLAALVEAGHPDEAWQLHQHLAGSLHLVADGQEQGKAYWTLGNLAFMVCEPDLGVHYHQRAAELLVPAQDMVLWARFNRATAELRLQAGILNEQVQDCLQRAELAFGLIEAGDLDHAGLCLTRSRAAAVQSDPARAMAILEDFTSRYSGAPEHLVPLFSWWAQLLEQAGEPKAAQHKRHQAQQAGKDGS</sequence>